<evidence type="ECO:0000259" key="2">
    <source>
        <dbReference type="Pfam" id="PF10988"/>
    </source>
</evidence>
<proteinExistence type="predicted"/>
<sequence length="241" mass="25101">MRKLLFTLLIFNCATVLSQSWWGSSSVKGNGNVVTEKRSVGSFDEVSLSGSFDVVLIDGKEGEITLEGEENLLPYIITEVKGGTLKIKVKKNTNLKFRKKLTVIVPFEDINGVALGGSGSIISKKVIKGNEVGFAIGGSGNIKAAVSAENVKASIGGSGNIDLKGKSDKLKCSVAGSGNVRAYNLTVTSLRASVAGSGDIEATVTERIKASIAGSGSVYYKGNAKFVDTSSVGSGDVIKRD</sequence>
<evidence type="ECO:0000256" key="1">
    <source>
        <dbReference type="SAM" id="SignalP"/>
    </source>
</evidence>
<dbReference type="PANTHER" id="PTHR39200">
    <property type="entry name" value="HYPOTHETICAL EXPORTED PROTEIN"/>
    <property type="match status" value="1"/>
</dbReference>
<feature type="domain" description="Putative auto-transporter adhesin head GIN" evidence="2">
    <location>
        <begin position="43"/>
        <end position="224"/>
    </location>
</feature>
<reference evidence="3 4" key="1">
    <citation type="submission" date="2019-03" db="EMBL/GenBank/DDBJ databases">
        <title>Genomic Encyclopedia of Type Strains, Phase IV (KMG-IV): sequencing the most valuable type-strain genomes for metagenomic binning, comparative biology and taxonomic classification.</title>
        <authorList>
            <person name="Goeker M."/>
        </authorList>
    </citation>
    <scope>NUCLEOTIDE SEQUENCE [LARGE SCALE GENOMIC DNA]</scope>
    <source>
        <strain evidence="3 4">DSM 14836</strain>
    </source>
</reference>
<dbReference type="OrthoDB" id="5585143at2"/>
<keyword evidence="4" id="KW-1185">Reference proteome</keyword>
<keyword evidence="1" id="KW-0732">Signal</keyword>
<name>A0A4R2NTK1_9FLAO</name>
<evidence type="ECO:0000313" key="3">
    <source>
        <dbReference type="EMBL" id="TCP24788.1"/>
    </source>
</evidence>
<feature type="signal peptide" evidence="1">
    <location>
        <begin position="1"/>
        <end position="18"/>
    </location>
</feature>
<accession>A0A4R2NTK1</accession>
<organism evidence="3 4">
    <name type="scientific">Tenacibaculum skagerrakense</name>
    <dbReference type="NCBI Taxonomy" id="186571"/>
    <lineage>
        <taxon>Bacteria</taxon>
        <taxon>Pseudomonadati</taxon>
        <taxon>Bacteroidota</taxon>
        <taxon>Flavobacteriia</taxon>
        <taxon>Flavobacteriales</taxon>
        <taxon>Flavobacteriaceae</taxon>
        <taxon>Tenacibaculum</taxon>
    </lineage>
</organism>
<dbReference type="RefSeq" id="WP_132794834.1">
    <property type="nucleotide sequence ID" value="NZ_SLXM01000005.1"/>
</dbReference>
<dbReference type="Proteomes" id="UP000294564">
    <property type="component" value="Unassembled WGS sequence"/>
</dbReference>
<gene>
    <name evidence="3" type="ORF">EV195_105219</name>
</gene>
<protein>
    <submittedName>
        <fullName evidence="3">Putative autotransporter adhesin-like protein</fullName>
    </submittedName>
</protein>
<dbReference type="PANTHER" id="PTHR39200:SF1">
    <property type="entry name" value="AUTO-TRANSPORTER ADHESIN HEAD GIN DOMAIN-CONTAINING PROTEIN-RELATED"/>
    <property type="match status" value="1"/>
</dbReference>
<dbReference type="EMBL" id="SLXM01000005">
    <property type="protein sequence ID" value="TCP24788.1"/>
    <property type="molecule type" value="Genomic_DNA"/>
</dbReference>
<dbReference type="AlphaFoldDB" id="A0A4R2NTK1"/>
<comment type="caution">
    <text evidence="3">The sequence shown here is derived from an EMBL/GenBank/DDBJ whole genome shotgun (WGS) entry which is preliminary data.</text>
</comment>
<evidence type="ECO:0000313" key="4">
    <source>
        <dbReference type="Proteomes" id="UP000294564"/>
    </source>
</evidence>
<feature type="chain" id="PRO_5020496699" evidence="1">
    <location>
        <begin position="19"/>
        <end position="241"/>
    </location>
</feature>
<dbReference type="Pfam" id="PF10988">
    <property type="entry name" value="DUF2807"/>
    <property type="match status" value="1"/>
</dbReference>
<dbReference type="InterPro" id="IPR021255">
    <property type="entry name" value="DUF2807"/>
</dbReference>
<dbReference type="Gene3D" id="2.160.20.120">
    <property type="match status" value="1"/>
</dbReference>